<sequence>MLTFAAAVFFLIVTPGPGVLSTAGVGSGYGFNAGLRYVTGLFIGTNLVALAVITGVGAIVLSVPVIRTLLMIASVGYLLYLAYRIATAGSRIAFIHAATAPGIGAGILLQAINPKAYAVNTTLFAGFPFAAENFLFETLSKLVIVALIWVPLHLAWLFAGAALHRLDLPERTQRRINYAMAASMVAVVALAIAAGARQA</sequence>
<evidence type="ECO:0000256" key="2">
    <source>
        <dbReference type="ARBA" id="ARBA00022475"/>
    </source>
</evidence>
<comment type="subcellular location">
    <subcellularLocation>
        <location evidence="1">Cell membrane</location>
        <topology evidence="1">Multi-pass membrane protein</topology>
    </subcellularLocation>
</comment>
<name>A0A934IBG6_9RHOB</name>
<dbReference type="PANTHER" id="PTHR30086:SF20">
    <property type="entry name" value="ARGININE EXPORTER PROTEIN ARGO-RELATED"/>
    <property type="match status" value="1"/>
</dbReference>
<evidence type="ECO:0000313" key="7">
    <source>
        <dbReference type="EMBL" id="MBJ3764048.1"/>
    </source>
</evidence>
<dbReference type="AlphaFoldDB" id="A0A934IBG6"/>
<dbReference type="InterPro" id="IPR001123">
    <property type="entry name" value="LeuE-type"/>
</dbReference>
<feature type="transmembrane region" description="Helical" evidence="6">
    <location>
        <begin position="37"/>
        <end position="61"/>
    </location>
</feature>
<dbReference type="Pfam" id="PF01810">
    <property type="entry name" value="LysE"/>
    <property type="match status" value="1"/>
</dbReference>
<keyword evidence="4 6" id="KW-1133">Transmembrane helix</keyword>
<dbReference type="RefSeq" id="WP_198917224.1">
    <property type="nucleotide sequence ID" value="NZ_JAEKPD010000016.1"/>
</dbReference>
<proteinExistence type="predicted"/>
<evidence type="ECO:0000313" key="8">
    <source>
        <dbReference type="Proteomes" id="UP000642488"/>
    </source>
</evidence>
<evidence type="ECO:0000256" key="5">
    <source>
        <dbReference type="ARBA" id="ARBA00023136"/>
    </source>
</evidence>
<comment type="caution">
    <text evidence="7">The sequence shown here is derived from an EMBL/GenBank/DDBJ whole genome shotgun (WGS) entry which is preliminary data.</text>
</comment>
<dbReference type="GO" id="GO:0005886">
    <property type="term" value="C:plasma membrane"/>
    <property type="evidence" value="ECO:0007669"/>
    <property type="project" value="UniProtKB-SubCell"/>
</dbReference>
<feature type="transmembrane region" description="Helical" evidence="6">
    <location>
        <begin position="176"/>
        <end position="196"/>
    </location>
</feature>
<keyword evidence="8" id="KW-1185">Reference proteome</keyword>
<dbReference type="Proteomes" id="UP000642488">
    <property type="component" value="Unassembled WGS sequence"/>
</dbReference>
<dbReference type="PANTHER" id="PTHR30086">
    <property type="entry name" value="ARGININE EXPORTER PROTEIN ARGO"/>
    <property type="match status" value="1"/>
</dbReference>
<evidence type="ECO:0000256" key="6">
    <source>
        <dbReference type="SAM" id="Phobius"/>
    </source>
</evidence>
<accession>A0A934IBG6</accession>
<evidence type="ECO:0000256" key="1">
    <source>
        <dbReference type="ARBA" id="ARBA00004651"/>
    </source>
</evidence>
<evidence type="ECO:0000256" key="3">
    <source>
        <dbReference type="ARBA" id="ARBA00022692"/>
    </source>
</evidence>
<organism evidence="7 8">
    <name type="scientific">Palleronia pontilimi</name>
    <dbReference type="NCBI Taxonomy" id="1964209"/>
    <lineage>
        <taxon>Bacteria</taxon>
        <taxon>Pseudomonadati</taxon>
        <taxon>Pseudomonadota</taxon>
        <taxon>Alphaproteobacteria</taxon>
        <taxon>Rhodobacterales</taxon>
        <taxon>Roseobacteraceae</taxon>
        <taxon>Palleronia</taxon>
    </lineage>
</organism>
<reference evidence="7" key="1">
    <citation type="submission" date="2020-12" db="EMBL/GenBank/DDBJ databases">
        <title>Bacterial taxonomy.</title>
        <authorList>
            <person name="Pan X."/>
        </authorList>
    </citation>
    <scope>NUCLEOTIDE SEQUENCE</scope>
    <source>
        <strain evidence="7">KCTC 52957</strain>
    </source>
</reference>
<keyword evidence="2" id="KW-1003">Cell membrane</keyword>
<evidence type="ECO:0000256" key="4">
    <source>
        <dbReference type="ARBA" id="ARBA00022989"/>
    </source>
</evidence>
<feature type="transmembrane region" description="Helical" evidence="6">
    <location>
        <begin position="92"/>
        <end position="109"/>
    </location>
</feature>
<keyword evidence="5 6" id="KW-0472">Membrane</keyword>
<feature type="transmembrane region" description="Helical" evidence="6">
    <location>
        <begin position="142"/>
        <end position="164"/>
    </location>
</feature>
<feature type="transmembrane region" description="Helical" evidence="6">
    <location>
        <begin position="68"/>
        <end position="86"/>
    </location>
</feature>
<dbReference type="GO" id="GO:0015171">
    <property type="term" value="F:amino acid transmembrane transporter activity"/>
    <property type="evidence" value="ECO:0007669"/>
    <property type="project" value="TreeGrafter"/>
</dbReference>
<dbReference type="EMBL" id="JAEKPD010000016">
    <property type="protein sequence ID" value="MBJ3764048.1"/>
    <property type="molecule type" value="Genomic_DNA"/>
</dbReference>
<protein>
    <submittedName>
        <fullName evidence="7">LysE family translocator</fullName>
    </submittedName>
</protein>
<gene>
    <name evidence="7" type="ORF">ILP92_14960</name>
</gene>
<keyword evidence="3 6" id="KW-0812">Transmembrane</keyword>